<evidence type="ECO:0000256" key="3">
    <source>
        <dbReference type="ARBA" id="ARBA00022741"/>
    </source>
</evidence>
<dbReference type="GO" id="GO:0005524">
    <property type="term" value="F:ATP binding"/>
    <property type="evidence" value="ECO:0007669"/>
    <property type="project" value="UniProtKB-KW"/>
</dbReference>
<dbReference type="KEGG" id="dvn:HQ394_14405"/>
<keyword evidence="2 8" id="KW-0436">Ligase</keyword>
<dbReference type="PROSITE" id="PS00455">
    <property type="entry name" value="AMP_BINDING"/>
    <property type="match status" value="1"/>
</dbReference>
<keyword evidence="9" id="KW-1185">Reference proteome</keyword>
<dbReference type="Proteomes" id="UP000516369">
    <property type="component" value="Chromosome"/>
</dbReference>
<evidence type="ECO:0000313" key="8">
    <source>
        <dbReference type="EMBL" id="QNT70304.1"/>
    </source>
</evidence>
<dbReference type="Pfam" id="PF00501">
    <property type="entry name" value="AMP-binding"/>
    <property type="match status" value="1"/>
</dbReference>
<dbReference type="GO" id="GO:0005829">
    <property type="term" value="C:cytosol"/>
    <property type="evidence" value="ECO:0007669"/>
    <property type="project" value="TreeGrafter"/>
</dbReference>
<evidence type="ECO:0000256" key="4">
    <source>
        <dbReference type="ARBA" id="ARBA00022840"/>
    </source>
</evidence>
<dbReference type="InterPro" id="IPR045851">
    <property type="entry name" value="AMP-bd_C_sf"/>
</dbReference>
<keyword evidence="5" id="KW-0007">Acetylation</keyword>
<dbReference type="InterPro" id="IPR000873">
    <property type="entry name" value="AMP-dep_synth/lig_dom"/>
</dbReference>
<dbReference type="EC" id="6.2.1.1" evidence="1"/>
<evidence type="ECO:0000256" key="5">
    <source>
        <dbReference type="ARBA" id="ARBA00022990"/>
    </source>
</evidence>
<dbReference type="PANTHER" id="PTHR24095">
    <property type="entry name" value="ACETYL-COENZYME A SYNTHETASE"/>
    <property type="match status" value="1"/>
</dbReference>
<dbReference type="InterPro" id="IPR020845">
    <property type="entry name" value="AMP-binding_CS"/>
</dbReference>
<sequence length="561" mass="60623">MDYWGEASAALDGLPGGEGFNIAYEAVDRHVAKGDGDRVAFRFIDRLNTVTTLTYGEVARQSNRFANVLTDLGIRPGDRVFILAGRIPELYVAALGTLKARAILCCLFANFGPEPIRLRLSKAEASVLITTDLLYRRRIEALRPTLTALRDVVVIGATTPATWSYQTLMHAASDAYRIQPTDPDEHALLHFTSGTTGSPKGALHAHGAVVAHRATARYALGLQAGDVYWCNADPGWVTGISYGLVAPLVCGATTVVDSGDFDASRWYQVLQDHQVARWYTSPTALRMLMKGGSALARSFDCSALQHVASVGEPLNPELVRWGRSAFRRDIHDTWWQTETGAIMIATPPDETVTPGAIGRAMPGIEADIVARNGAGGVPAPVAPGAEGELAIRVGWPSMFRGYWGESARYSAVFGGGYYLSGDLMRRDAEGRFWFVSRADEMIKSAGHLIGPFEVESALLEHPAVAEVGVIGKPDPMIGESVKAFVSLRPGHLANEALLKEILGFARSRLGPTLAPREIVFADDLPKTRSGKIMRRVLKARELGITEPDPASSDVDETESEA</sequence>
<name>A0A7H1N3L8_9PROT</name>
<dbReference type="GO" id="GO:0003987">
    <property type="term" value="F:acetate-CoA ligase activity"/>
    <property type="evidence" value="ECO:0007669"/>
    <property type="project" value="UniProtKB-EC"/>
</dbReference>
<dbReference type="Gene3D" id="3.30.300.30">
    <property type="match status" value="1"/>
</dbReference>
<evidence type="ECO:0000259" key="6">
    <source>
        <dbReference type="Pfam" id="PF00501"/>
    </source>
</evidence>
<gene>
    <name evidence="8" type="primary">acsA</name>
    <name evidence="8" type="ORF">HQ394_14405</name>
</gene>
<evidence type="ECO:0000256" key="1">
    <source>
        <dbReference type="ARBA" id="ARBA00013275"/>
    </source>
</evidence>
<proteinExistence type="predicted"/>
<dbReference type="EMBL" id="CP053923">
    <property type="protein sequence ID" value="QNT70304.1"/>
    <property type="molecule type" value="Genomic_DNA"/>
</dbReference>
<organism evidence="8 9">
    <name type="scientific">Defluviicoccus vanus</name>
    <dbReference type="NCBI Taxonomy" id="111831"/>
    <lineage>
        <taxon>Bacteria</taxon>
        <taxon>Pseudomonadati</taxon>
        <taxon>Pseudomonadota</taxon>
        <taxon>Alphaproteobacteria</taxon>
        <taxon>Rhodospirillales</taxon>
        <taxon>Rhodospirillaceae</taxon>
        <taxon>Defluviicoccus</taxon>
    </lineage>
</organism>
<dbReference type="RefSeq" id="WP_190260785.1">
    <property type="nucleotide sequence ID" value="NZ_CP053923.1"/>
</dbReference>
<evidence type="ECO:0000256" key="2">
    <source>
        <dbReference type="ARBA" id="ARBA00022598"/>
    </source>
</evidence>
<accession>A0A7H1N3L8</accession>
<evidence type="ECO:0000313" key="9">
    <source>
        <dbReference type="Proteomes" id="UP000516369"/>
    </source>
</evidence>
<keyword evidence="3" id="KW-0547">Nucleotide-binding</keyword>
<reference evidence="8 9" key="1">
    <citation type="submission" date="2020-05" db="EMBL/GenBank/DDBJ databases">
        <title>Complete closed genome sequence of Defluviicoccus vanus.</title>
        <authorList>
            <person name="Bessarab I."/>
            <person name="Arumugam K."/>
            <person name="Maszenan A.M."/>
            <person name="Seviour R.J."/>
            <person name="Williams R.B."/>
        </authorList>
    </citation>
    <scope>NUCLEOTIDE SEQUENCE [LARGE SCALE GENOMIC DNA]</scope>
    <source>
        <strain evidence="8 9">Ben 114</strain>
    </source>
</reference>
<feature type="domain" description="AMP-dependent synthetase/ligase" evidence="6">
    <location>
        <begin position="30"/>
        <end position="403"/>
    </location>
</feature>
<protein>
    <recommendedName>
        <fullName evidence="1">acetate--CoA ligase</fullName>
        <ecNumber evidence="1">6.2.1.1</ecNumber>
    </recommendedName>
</protein>
<dbReference type="GO" id="GO:0006085">
    <property type="term" value="P:acetyl-CoA biosynthetic process"/>
    <property type="evidence" value="ECO:0007669"/>
    <property type="project" value="TreeGrafter"/>
</dbReference>
<dbReference type="Gene3D" id="3.40.50.12780">
    <property type="entry name" value="N-terminal domain of ligase-like"/>
    <property type="match status" value="1"/>
</dbReference>
<evidence type="ECO:0000259" key="7">
    <source>
        <dbReference type="Pfam" id="PF13193"/>
    </source>
</evidence>
<dbReference type="InterPro" id="IPR025110">
    <property type="entry name" value="AMP-bd_C"/>
</dbReference>
<dbReference type="AlphaFoldDB" id="A0A7H1N3L8"/>
<feature type="domain" description="AMP-binding enzyme C-terminal" evidence="7">
    <location>
        <begin position="453"/>
        <end position="531"/>
    </location>
</feature>
<dbReference type="NCBIfam" id="NF003313">
    <property type="entry name" value="PRK04319.1"/>
    <property type="match status" value="1"/>
</dbReference>
<dbReference type="PANTHER" id="PTHR24095:SF14">
    <property type="entry name" value="ACETYL-COENZYME A SYNTHETASE 1"/>
    <property type="match status" value="1"/>
</dbReference>
<dbReference type="Pfam" id="PF13193">
    <property type="entry name" value="AMP-binding_C"/>
    <property type="match status" value="1"/>
</dbReference>
<dbReference type="SUPFAM" id="SSF56801">
    <property type="entry name" value="Acetyl-CoA synthetase-like"/>
    <property type="match status" value="1"/>
</dbReference>
<dbReference type="InterPro" id="IPR042099">
    <property type="entry name" value="ANL_N_sf"/>
</dbReference>
<keyword evidence="4" id="KW-0067">ATP-binding</keyword>